<dbReference type="AlphaFoldDB" id="A0A5J4KXD9"/>
<dbReference type="PANTHER" id="PTHR43674">
    <property type="entry name" value="NITRILASE C965.09-RELATED"/>
    <property type="match status" value="1"/>
</dbReference>
<dbReference type="EMBL" id="BKZW01000003">
    <property type="protein sequence ID" value="GER91141.1"/>
    <property type="molecule type" value="Genomic_DNA"/>
</dbReference>
<dbReference type="GO" id="GO:0033388">
    <property type="term" value="P:putrescine biosynthetic process from arginine"/>
    <property type="evidence" value="ECO:0007669"/>
    <property type="project" value="TreeGrafter"/>
</dbReference>
<reference evidence="3 4" key="1">
    <citation type="submission" date="2019-10" db="EMBL/GenBank/DDBJ databases">
        <title>Dictyobacter vulcani sp. nov., within the class Ktedonobacteria, isolated from soil of volcanic Mt. Zao.</title>
        <authorList>
            <person name="Zheng Y."/>
            <person name="Wang C.M."/>
            <person name="Sakai Y."/>
            <person name="Abe K."/>
            <person name="Yokota A."/>
            <person name="Yabe S."/>
        </authorList>
    </citation>
    <scope>NUCLEOTIDE SEQUENCE [LARGE SCALE GENOMIC DNA]</scope>
    <source>
        <strain evidence="3 4">W12</strain>
    </source>
</reference>
<dbReference type="Gene3D" id="3.60.110.10">
    <property type="entry name" value="Carbon-nitrogen hydrolase"/>
    <property type="match status" value="1"/>
</dbReference>
<dbReference type="InterPro" id="IPR003010">
    <property type="entry name" value="C-N_Hydrolase"/>
</dbReference>
<keyword evidence="1" id="KW-0378">Hydrolase</keyword>
<proteinExistence type="predicted"/>
<dbReference type="InterPro" id="IPR036526">
    <property type="entry name" value="C-N_Hydrolase_sf"/>
</dbReference>
<accession>A0A5J4KXD9</accession>
<dbReference type="Pfam" id="PF00795">
    <property type="entry name" value="CN_hydrolase"/>
    <property type="match status" value="1"/>
</dbReference>
<dbReference type="PANTHER" id="PTHR43674:SF2">
    <property type="entry name" value="BETA-UREIDOPROPIONASE"/>
    <property type="match status" value="1"/>
</dbReference>
<evidence type="ECO:0000259" key="2">
    <source>
        <dbReference type="PROSITE" id="PS50263"/>
    </source>
</evidence>
<evidence type="ECO:0000256" key="1">
    <source>
        <dbReference type="ARBA" id="ARBA00022801"/>
    </source>
</evidence>
<dbReference type="GO" id="GO:0050126">
    <property type="term" value="F:N-carbamoylputrescine amidase activity"/>
    <property type="evidence" value="ECO:0007669"/>
    <property type="project" value="TreeGrafter"/>
</dbReference>
<organism evidence="3 4">
    <name type="scientific">Dictyobacter vulcani</name>
    <dbReference type="NCBI Taxonomy" id="2607529"/>
    <lineage>
        <taxon>Bacteria</taxon>
        <taxon>Bacillati</taxon>
        <taxon>Chloroflexota</taxon>
        <taxon>Ktedonobacteria</taxon>
        <taxon>Ktedonobacterales</taxon>
        <taxon>Dictyobacteraceae</taxon>
        <taxon>Dictyobacter</taxon>
    </lineage>
</organism>
<dbReference type="CDD" id="cd07197">
    <property type="entry name" value="nitrilase"/>
    <property type="match status" value="1"/>
</dbReference>
<evidence type="ECO:0000313" key="4">
    <source>
        <dbReference type="Proteomes" id="UP000326912"/>
    </source>
</evidence>
<dbReference type="Proteomes" id="UP000326912">
    <property type="component" value="Unassembled WGS sequence"/>
</dbReference>
<comment type="caution">
    <text evidence="3">The sequence shown here is derived from an EMBL/GenBank/DDBJ whole genome shotgun (WGS) entry which is preliminary data.</text>
</comment>
<keyword evidence="4" id="KW-1185">Reference proteome</keyword>
<feature type="domain" description="CN hydrolase" evidence="2">
    <location>
        <begin position="1"/>
        <end position="235"/>
    </location>
</feature>
<gene>
    <name evidence="3" type="ORF">KDW_53030</name>
</gene>
<name>A0A5J4KXD9_9CHLR</name>
<dbReference type="InterPro" id="IPR050345">
    <property type="entry name" value="Aliph_Amidase/BUP"/>
</dbReference>
<dbReference type="PROSITE" id="PS50263">
    <property type="entry name" value="CN_HYDROLASE"/>
    <property type="match status" value="1"/>
</dbReference>
<evidence type="ECO:0000313" key="3">
    <source>
        <dbReference type="EMBL" id="GER91141.1"/>
    </source>
</evidence>
<sequence length="251" mass="28683">MKVTVCELPDNRDEFESAWKDLLAYVREQQSELVLLPELPFVAWFVRTPQFDAQVWQRAQTEHDAMMKQISALAPTTVLGTNLVTAGDQHFNRAFTWTEAQGYRGIHDKYYFPNEEDFYERNWFDRNQRDFSLARVQDLAIGFLICTEVMFNEWARYYGRQGANIIAVPRASSLNIERWMVAIRMAAIASGAFVLSSNRVDENLFAGHGVIIDPDGEVLATTSRQTPFVTVDIDLASSAAAKKVYPRDVQE</sequence>
<protein>
    <recommendedName>
        <fullName evidence="2">CN hydrolase domain-containing protein</fullName>
    </recommendedName>
</protein>
<dbReference type="RefSeq" id="WP_151758816.1">
    <property type="nucleotide sequence ID" value="NZ_BKZW01000003.1"/>
</dbReference>
<dbReference type="SUPFAM" id="SSF56317">
    <property type="entry name" value="Carbon-nitrogen hydrolase"/>
    <property type="match status" value="1"/>
</dbReference>